<keyword evidence="8" id="KW-1185">Reference proteome</keyword>
<dbReference type="Pfam" id="PF13620">
    <property type="entry name" value="CarboxypepD_reg"/>
    <property type="match status" value="1"/>
</dbReference>
<proteinExistence type="predicted"/>
<evidence type="ECO:0000256" key="5">
    <source>
        <dbReference type="SAM" id="MobiDB-lite"/>
    </source>
</evidence>
<dbReference type="Proteomes" id="UP000077552">
    <property type="component" value="Unassembled WGS sequence"/>
</dbReference>
<dbReference type="PANTHER" id="PTHR30329:SF21">
    <property type="entry name" value="LIPOPROTEIN YIAD-RELATED"/>
    <property type="match status" value="1"/>
</dbReference>
<dbReference type="EMBL" id="LXIE01000050">
    <property type="protein sequence ID" value="OAD90133.1"/>
    <property type="molecule type" value="Genomic_DNA"/>
</dbReference>
<sequence>MKNLTFSVLTFFVLALTFSCQETKEKKTDTTVDVTNADKGTETANSNATSNKDNEESSAEKVGDSSLTAQYFYTTTGNKAAIQIRVGDVDNLGFGWDKGFDPFCGQNTRRHRFPWPVDKKDHLGTDRIMVVSSYQSGKKDGYTSTTSKPNNTPVPIKMDYKKPTVTINEVVLQLMLDDFQAPVWKTSFQFYINDKRLTYIEPILNNLNQTGPVGKLVQVGILPEDLYLFKEGAINIMIDDPVTGAGDGFAIDFVQVLINPKEEYNCTGSIKGVVKDEQNKLLKDVLVSANGLKENLTKEDGTFNLEGVPVGMINVSAGKKGYETENVNFELKRDETKQLTIILKIKEAESENYLDEEIKEKGFVNLYGILFDTGKDVPKQESHATLEQLGNFIKNNPNLKLEIIGHTDSEGDDAYNKDLSQRRAKGVLNWLQEKKINVLNIQTQGMGESSPVASNKTESGKALNRRVEIKVVE</sequence>
<evidence type="ECO:0000256" key="3">
    <source>
        <dbReference type="ARBA" id="ARBA00023237"/>
    </source>
</evidence>
<organism evidence="7 8">
    <name type="scientific">Aequorivita soesokkakensis</name>
    <dbReference type="NCBI Taxonomy" id="1385699"/>
    <lineage>
        <taxon>Bacteria</taxon>
        <taxon>Pseudomonadati</taxon>
        <taxon>Bacteroidota</taxon>
        <taxon>Flavobacteriia</taxon>
        <taxon>Flavobacteriales</taxon>
        <taxon>Flavobacteriaceae</taxon>
        <taxon>Aequorivita</taxon>
    </lineage>
</organism>
<dbReference type="InterPro" id="IPR006664">
    <property type="entry name" value="OMP_bac"/>
</dbReference>
<dbReference type="PROSITE" id="PS51257">
    <property type="entry name" value="PROKAR_LIPOPROTEIN"/>
    <property type="match status" value="1"/>
</dbReference>
<dbReference type="PRINTS" id="PR01021">
    <property type="entry name" value="OMPADOMAIN"/>
</dbReference>
<dbReference type="SUPFAM" id="SSF49452">
    <property type="entry name" value="Starch-binding domain-like"/>
    <property type="match status" value="1"/>
</dbReference>
<dbReference type="Pfam" id="PF00691">
    <property type="entry name" value="OmpA"/>
    <property type="match status" value="1"/>
</dbReference>
<comment type="caution">
    <text evidence="7">The sequence shown here is derived from an EMBL/GenBank/DDBJ whole genome shotgun (WGS) entry which is preliminary data.</text>
</comment>
<dbReference type="InterPro" id="IPR006665">
    <property type="entry name" value="OmpA-like"/>
</dbReference>
<reference evidence="7 8" key="1">
    <citation type="submission" date="2016-05" db="EMBL/GenBank/DDBJ databases">
        <title>Genome sequencing of Vitellibacter soesokkakensis RSSK-12.</title>
        <authorList>
            <person name="Thevarajoo S."/>
            <person name="Selvaratnam C."/>
            <person name="Goh K.M."/>
            <person name="Chan K.-G."/>
            <person name="Chong C.S."/>
        </authorList>
    </citation>
    <scope>NUCLEOTIDE SEQUENCE [LARGE SCALE GENOMIC DNA]</scope>
    <source>
        <strain evidence="7 8">RSSK-12</strain>
    </source>
</reference>
<dbReference type="InterPro" id="IPR050330">
    <property type="entry name" value="Bact_OuterMem_StrucFunc"/>
</dbReference>
<dbReference type="OrthoDB" id="9800869at2"/>
<keyword evidence="2 4" id="KW-0472">Membrane</keyword>
<dbReference type="SUPFAM" id="SSF103088">
    <property type="entry name" value="OmpA-like"/>
    <property type="match status" value="1"/>
</dbReference>
<dbReference type="Gene3D" id="2.60.40.1120">
    <property type="entry name" value="Carboxypeptidase-like, regulatory domain"/>
    <property type="match status" value="1"/>
</dbReference>
<evidence type="ECO:0000256" key="4">
    <source>
        <dbReference type="PROSITE-ProRule" id="PRU00473"/>
    </source>
</evidence>
<dbReference type="GO" id="GO:0009279">
    <property type="term" value="C:cell outer membrane"/>
    <property type="evidence" value="ECO:0007669"/>
    <property type="project" value="UniProtKB-SubCell"/>
</dbReference>
<name>A0A1A9LAB7_9FLAO</name>
<dbReference type="CDD" id="cd07185">
    <property type="entry name" value="OmpA_C-like"/>
    <property type="match status" value="1"/>
</dbReference>
<dbReference type="Gene3D" id="3.30.1330.60">
    <property type="entry name" value="OmpA-like domain"/>
    <property type="match status" value="1"/>
</dbReference>
<feature type="compositionally biased region" description="Polar residues" evidence="5">
    <location>
        <begin position="42"/>
        <end position="51"/>
    </location>
</feature>
<dbReference type="GO" id="GO:0030246">
    <property type="term" value="F:carbohydrate binding"/>
    <property type="evidence" value="ECO:0007669"/>
    <property type="project" value="InterPro"/>
</dbReference>
<dbReference type="STRING" id="1385699.A7A78_07905"/>
<comment type="subcellular location">
    <subcellularLocation>
        <location evidence="1">Cell outer membrane</location>
    </subcellularLocation>
</comment>
<dbReference type="AlphaFoldDB" id="A0A1A9LAB7"/>
<feature type="domain" description="OmpA-like" evidence="6">
    <location>
        <begin position="358"/>
        <end position="473"/>
    </location>
</feature>
<accession>A0A1A9LAB7</accession>
<keyword evidence="3" id="KW-0998">Cell outer membrane</keyword>
<evidence type="ECO:0000256" key="2">
    <source>
        <dbReference type="ARBA" id="ARBA00023136"/>
    </source>
</evidence>
<evidence type="ECO:0000313" key="7">
    <source>
        <dbReference type="EMBL" id="OAD90133.1"/>
    </source>
</evidence>
<gene>
    <name evidence="7" type="ORF">A7A78_07905</name>
</gene>
<dbReference type="PANTHER" id="PTHR30329">
    <property type="entry name" value="STATOR ELEMENT OF FLAGELLAR MOTOR COMPLEX"/>
    <property type="match status" value="1"/>
</dbReference>
<dbReference type="RefSeq" id="WP_068763158.1">
    <property type="nucleotide sequence ID" value="NZ_LXIE01000050.1"/>
</dbReference>
<protein>
    <recommendedName>
        <fullName evidence="6">OmpA-like domain-containing protein</fullName>
    </recommendedName>
</protein>
<dbReference type="InterPro" id="IPR013784">
    <property type="entry name" value="Carb-bd-like_fold"/>
</dbReference>
<feature type="compositionally biased region" description="Basic and acidic residues" evidence="5">
    <location>
        <begin position="52"/>
        <end position="62"/>
    </location>
</feature>
<dbReference type="InterPro" id="IPR036737">
    <property type="entry name" value="OmpA-like_sf"/>
</dbReference>
<evidence type="ECO:0000256" key="1">
    <source>
        <dbReference type="ARBA" id="ARBA00004442"/>
    </source>
</evidence>
<evidence type="ECO:0000259" key="6">
    <source>
        <dbReference type="PROSITE" id="PS51123"/>
    </source>
</evidence>
<dbReference type="PROSITE" id="PS51123">
    <property type="entry name" value="OMPA_2"/>
    <property type="match status" value="1"/>
</dbReference>
<evidence type="ECO:0000313" key="8">
    <source>
        <dbReference type="Proteomes" id="UP000077552"/>
    </source>
</evidence>
<feature type="region of interest" description="Disordered" evidence="5">
    <location>
        <begin position="37"/>
        <end position="62"/>
    </location>
</feature>